<dbReference type="AlphaFoldDB" id="A0A0E4BM26"/>
<dbReference type="EMBL" id="AP014685">
    <property type="protein sequence ID" value="BAR55633.1"/>
    <property type="molecule type" value="Genomic_DNA"/>
</dbReference>
<evidence type="ECO:0000256" key="1">
    <source>
        <dbReference type="SAM" id="MobiDB-lite"/>
    </source>
</evidence>
<accession>A0A0E4BM26</accession>
<protein>
    <submittedName>
        <fullName evidence="2">Uncharacterized protein</fullName>
    </submittedName>
</protein>
<dbReference type="Proteomes" id="UP000063308">
    <property type="component" value="Chromosome"/>
</dbReference>
<gene>
    <name evidence="2" type="ORF">NK6_2452</name>
</gene>
<feature type="region of interest" description="Disordered" evidence="1">
    <location>
        <begin position="1"/>
        <end position="30"/>
    </location>
</feature>
<evidence type="ECO:0000313" key="2">
    <source>
        <dbReference type="EMBL" id="BAR55633.1"/>
    </source>
</evidence>
<feature type="compositionally biased region" description="Basic and acidic residues" evidence="1">
    <location>
        <begin position="10"/>
        <end position="30"/>
    </location>
</feature>
<sequence length="30" mass="3569">MNEVPSMRMTRTEKTAICRGQENDESLRER</sequence>
<evidence type="ECO:0000313" key="3">
    <source>
        <dbReference type="Proteomes" id="UP000063308"/>
    </source>
</evidence>
<name>A0A0E4BM26_9BRAD</name>
<organism evidence="2 3">
    <name type="scientific">Bradyrhizobium diazoefficiens</name>
    <dbReference type="NCBI Taxonomy" id="1355477"/>
    <lineage>
        <taxon>Bacteria</taxon>
        <taxon>Pseudomonadati</taxon>
        <taxon>Pseudomonadota</taxon>
        <taxon>Alphaproteobacteria</taxon>
        <taxon>Hyphomicrobiales</taxon>
        <taxon>Nitrobacteraceae</taxon>
        <taxon>Bradyrhizobium</taxon>
    </lineage>
</organism>
<proteinExistence type="predicted"/>
<reference evidence="2 3" key="1">
    <citation type="submission" date="2014-11" db="EMBL/GenBank/DDBJ databases">
        <title>Symbiosis island explosion on the genome of extra-slow-growing strains of soybean bradyrhizobia with massive insertion sequences.</title>
        <authorList>
            <person name="Iida T."/>
            <person name="Minamisawa K."/>
        </authorList>
    </citation>
    <scope>NUCLEOTIDE SEQUENCE [LARGE SCALE GENOMIC DNA]</scope>
    <source>
        <strain evidence="2 3">NK6</strain>
    </source>
</reference>